<reference evidence="8" key="1">
    <citation type="submission" date="2020-11" db="EMBL/GenBank/DDBJ databases">
        <authorList>
            <person name="Tran Van P."/>
        </authorList>
    </citation>
    <scope>NUCLEOTIDE SEQUENCE</scope>
</reference>
<keyword evidence="9" id="KW-1185">Reference proteome</keyword>
<dbReference type="PROSITE" id="PS50011">
    <property type="entry name" value="PROTEIN_KINASE_DOM"/>
    <property type="match status" value="1"/>
</dbReference>
<evidence type="ECO:0000313" key="8">
    <source>
        <dbReference type="EMBL" id="CAD7658352.1"/>
    </source>
</evidence>
<protein>
    <recommendedName>
        <fullName evidence="7">Protein kinase domain-containing protein</fullName>
    </recommendedName>
</protein>
<dbReference type="Pfam" id="PF00415">
    <property type="entry name" value="RCC1"/>
    <property type="match status" value="1"/>
</dbReference>
<dbReference type="InterPro" id="IPR011009">
    <property type="entry name" value="Kinase-like_dom_sf"/>
</dbReference>
<dbReference type="PANTHER" id="PTHR11042:SF136">
    <property type="entry name" value="EIF-2-ALPHA KINASE GCN2"/>
    <property type="match status" value="1"/>
</dbReference>
<dbReference type="Pfam" id="PF00069">
    <property type="entry name" value="Pkinase"/>
    <property type="match status" value="1"/>
</dbReference>
<keyword evidence="4 6" id="KW-0067">ATP-binding</keyword>
<dbReference type="PROSITE" id="PS50012">
    <property type="entry name" value="RCC1_3"/>
    <property type="match status" value="1"/>
</dbReference>
<dbReference type="GO" id="GO:0005829">
    <property type="term" value="C:cytosol"/>
    <property type="evidence" value="ECO:0007669"/>
    <property type="project" value="TreeGrafter"/>
</dbReference>
<dbReference type="SUPFAM" id="SSF56112">
    <property type="entry name" value="Protein kinase-like (PK-like)"/>
    <property type="match status" value="1"/>
</dbReference>
<dbReference type="GO" id="GO:0005634">
    <property type="term" value="C:nucleus"/>
    <property type="evidence" value="ECO:0007669"/>
    <property type="project" value="TreeGrafter"/>
</dbReference>
<dbReference type="Proteomes" id="UP000728032">
    <property type="component" value="Unassembled WGS sequence"/>
</dbReference>
<feature type="binding site" evidence="6">
    <location>
        <position position="151"/>
    </location>
    <ligand>
        <name>ATP</name>
        <dbReference type="ChEBI" id="CHEBI:30616"/>
    </ligand>
</feature>
<dbReference type="SMART" id="SM00220">
    <property type="entry name" value="S_TKc"/>
    <property type="match status" value="1"/>
</dbReference>
<evidence type="ECO:0000259" key="7">
    <source>
        <dbReference type="PROSITE" id="PS50011"/>
    </source>
</evidence>
<evidence type="ECO:0000256" key="5">
    <source>
        <dbReference type="PROSITE-ProRule" id="PRU00235"/>
    </source>
</evidence>
<evidence type="ECO:0000256" key="6">
    <source>
        <dbReference type="PROSITE-ProRule" id="PRU10141"/>
    </source>
</evidence>
<feature type="repeat" description="RCC1" evidence="5">
    <location>
        <begin position="47"/>
        <end position="102"/>
    </location>
</feature>
<evidence type="ECO:0000256" key="3">
    <source>
        <dbReference type="ARBA" id="ARBA00022777"/>
    </source>
</evidence>
<dbReference type="EMBL" id="OC929634">
    <property type="protein sequence ID" value="CAD7658352.1"/>
    <property type="molecule type" value="Genomic_DNA"/>
</dbReference>
<keyword evidence="1" id="KW-0808">Transferase</keyword>
<name>A0A7R9MEF1_9ACAR</name>
<evidence type="ECO:0000256" key="2">
    <source>
        <dbReference type="ARBA" id="ARBA00022741"/>
    </source>
</evidence>
<organism evidence="8">
    <name type="scientific">Oppiella nova</name>
    <dbReference type="NCBI Taxonomy" id="334625"/>
    <lineage>
        <taxon>Eukaryota</taxon>
        <taxon>Metazoa</taxon>
        <taxon>Ecdysozoa</taxon>
        <taxon>Arthropoda</taxon>
        <taxon>Chelicerata</taxon>
        <taxon>Arachnida</taxon>
        <taxon>Acari</taxon>
        <taxon>Acariformes</taxon>
        <taxon>Sarcoptiformes</taxon>
        <taxon>Oribatida</taxon>
        <taxon>Brachypylina</taxon>
        <taxon>Oppioidea</taxon>
        <taxon>Oppiidae</taxon>
        <taxon>Oppiella</taxon>
    </lineage>
</organism>
<dbReference type="EMBL" id="CAJPVJ010014809">
    <property type="protein sequence ID" value="CAG2175538.1"/>
    <property type="molecule type" value="Genomic_DNA"/>
</dbReference>
<dbReference type="InterPro" id="IPR000719">
    <property type="entry name" value="Prot_kinase_dom"/>
</dbReference>
<evidence type="ECO:0000313" key="9">
    <source>
        <dbReference type="Proteomes" id="UP000728032"/>
    </source>
</evidence>
<dbReference type="Gene3D" id="2.130.10.30">
    <property type="entry name" value="Regulator of chromosome condensation 1/beta-lactamase-inhibitor protein II"/>
    <property type="match status" value="1"/>
</dbReference>
<dbReference type="InterPro" id="IPR017441">
    <property type="entry name" value="Protein_kinase_ATP_BS"/>
</dbReference>
<sequence>MTPCMGCLGLGHENAVKTPQIIPELCEQRVQQFINGHDFVLAINDMNHVFSWGYNECGQLGRGLTQSAIYSHLKPENISPLNDKRITHVCCGVQHSLALTTNGQVYAWGRDNSTESNYKNRFIELSAIGLGGFGTVFKVKHRIDEHIYAVKRVELKDFSEDYMKRILKEVKNLLSVRSEYCVQYFNSWPESKHLYIQMEFCSQNLRNILEIKSKAFDRLGEVMSAYEYFISCEIFRQILESVHLQPYSQRDDILNAPVVKLKRILVSMASTPTFSQRPDCSQVLREYSEWSVDRNILMRRMSIGQAYSNELFEKYLDCNFLEN</sequence>
<keyword evidence="3" id="KW-0418">Kinase</keyword>
<dbReference type="InterPro" id="IPR000408">
    <property type="entry name" value="Reg_chr_condens"/>
</dbReference>
<feature type="domain" description="Protein kinase" evidence="7">
    <location>
        <begin position="122"/>
        <end position="323"/>
    </location>
</feature>
<dbReference type="Gene3D" id="1.10.510.10">
    <property type="entry name" value="Transferase(Phosphotransferase) domain 1"/>
    <property type="match status" value="1"/>
</dbReference>
<evidence type="ECO:0000256" key="1">
    <source>
        <dbReference type="ARBA" id="ARBA00022679"/>
    </source>
</evidence>
<keyword evidence="2 6" id="KW-0547">Nucleotide-binding</keyword>
<dbReference type="PROSITE" id="PS00626">
    <property type="entry name" value="RCC1_2"/>
    <property type="match status" value="1"/>
</dbReference>
<accession>A0A7R9MEF1</accession>
<dbReference type="InterPro" id="IPR050339">
    <property type="entry name" value="CC_SR_Kinase"/>
</dbReference>
<dbReference type="OrthoDB" id="239701at2759"/>
<dbReference type="GO" id="GO:0004694">
    <property type="term" value="F:eukaryotic translation initiation factor 2alpha kinase activity"/>
    <property type="evidence" value="ECO:0007669"/>
    <property type="project" value="TreeGrafter"/>
</dbReference>
<gene>
    <name evidence="8" type="ORF">ONB1V03_LOCUS14973</name>
</gene>
<proteinExistence type="predicted"/>
<dbReference type="GO" id="GO:0005524">
    <property type="term" value="F:ATP binding"/>
    <property type="evidence" value="ECO:0007669"/>
    <property type="project" value="UniProtKB-UniRule"/>
</dbReference>
<evidence type="ECO:0000256" key="4">
    <source>
        <dbReference type="ARBA" id="ARBA00022840"/>
    </source>
</evidence>
<dbReference type="InterPro" id="IPR009091">
    <property type="entry name" value="RCC1/BLIP-II"/>
</dbReference>
<dbReference type="AlphaFoldDB" id="A0A7R9MEF1"/>
<dbReference type="Gene3D" id="3.30.200.20">
    <property type="entry name" value="Phosphorylase Kinase, domain 1"/>
    <property type="match status" value="1"/>
</dbReference>
<dbReference type="PANTHER" id="PTHR11042">
    <property type="entry name" value="EUKARYOTIC TRANSLATION INITIATION FACTOR 2-ALPHA KINASE EIF2-ALPHA KINASE -RELATED"/>
    <property type="match status" value="1"/>
</dbReference>
<dbReference type="SUPFAM" id="SSF50985">
    <property type="entry name" value="RCC1/BLIP-II"/>
    <property type="match status" value="1"/>
</dbReference>
<dbReference type="PROSITE" id="PS00107">
    <property type="entry name" value="PROTEIN_KINASE_ATP"/>
    <property type="match status" value="1"/>
</dbReference>